<dbReference type="PANTHER" id="PTHR13847">
    <property type="entry name" value="SARCOSINE DEHYDROGENASE-RELATED"/>
    <property type="match status" value="1"/>
</dbReference>
<dbReference type="InterPro" id="IPR006076">
    <property type="entry name" value="FAD-dep_OxRdtase"/>
</dbReference>
<feature type="region of interest" description="Disordered" evidence="1">
    <location>
        <begin position="124"/>
        <end position="152"/>
    </location>
</feature>
<dbReference type="Pfam" id="PF01266">
    <property type="entry name" value="DAO"/>
    <property type="match status" value="1"/>
</dbReference>
<evidence type="ECO:0000259" key="2">
    <source>
        <dbReference type="Pfam" id="PF01266"/>
    </source>
</evidence>
<evidence type="ECO:0000313" key="3">
    <source>
        <dbReference type="EMBL" id="KAL3782869.1"/>
    </source>
</evidence>
<dbReference type="AlphaFoldDB" id="A0ABD3P542"/>
<dbReference type="Proteomes" id="UP001516023">
    <property type="component" value="Unassembled WGS sequence"/>
</dbReference>
<dbReference type="EMBL" id="JABMIG020000274">
    <property type="protein sequence ID" value="KAL3782869.1"/>
    <property type="molecule type" value="Genomic_DNA"/>
</dbReference>
<evidence type="ECO:0000313" key="4">
    <source>
        <dbReference type="Proteomes" id="UP001516023"/>
    </source>
</evidence>
<dbReference type="SUPFAM" id="SSF51905">
    <property type="entry name" value="FAD/NAD(P)-binding domain"/>
    <property type="match status" value="1"/>
</dbReference>
<comment type="caution">
    <text evidence="3">The sequence shown here is derived from an EMBL/GenBank/DDBJ whole genome shotgun (WGS) entry which is preliminary data.</text>
</comment>
<dbReference type="Gene3D" id="3.50.50.60">
    <property type="entry name" value="FAD/NAD(P)-binding domain"/>
    <property type="match status" value="1"/>
</dbReference>
<dbReference type="PANTHER" id="PTHR13847:SF150">
    <property type="entry name" value="OXIDOREDUCTASE TDA3-RELATED"/>
    <property type="match status" value="1"/>
</dbReference>
<protein>
    <recommendedName>
        <fullName evidence="2">FAD dependent oxidoreductase domain-containing protein</fullName>
    </recommendedName>
</protein>
<keyword evidence="4" id="KW-1185">Reference proteome</keyword>
<feature type="domain" description="FAD dependent oxidoreductase" evidence="2">
    <location>
        <begin position="37"/>
        <end position="416"/>
    </location>
</feature>
<evidence type="ECO:0000256" key="1">
    <source>
        <dbReference type="SAM" id="MobiDB-lite"/>
    </source>
</evidence>
<reference evidence="3 4" key="1">
    <citation type="journal article" date="2020" name="G3 (Bethesda)">
        <title>Improved Reference Genome for Cyclotella cryptica CCMP332, a Model for Cell Wall Morphogenesis, Salinity Adaptation, and Lipid Production in Diatoms (Bacillariophyta).</title>
        <authorList>
            <person name="Roberts W.R."/>
            <person name="Downey K.M."/>
            <person name="Ruck E.C."/>
            <person name="Traller J.C."/>
            <person name="Alverson A.J."/>
        </authorList>
    </citation>
    <scope>NUCLEOTIDE SEQUENCE [LARGE SCALE GENOMIC DNA]</scope>
    <source>
        <strain evidence="3 4">CCMP332</strain>
    </source>
</reference>
<proteinExistence type="predicted"/>
<organism evidence="3 4">
    <name type="scientific">Cyclotella cryptica</name>
    <dbReference type="NCBI Taxonomy" id="29204"/>
    <lineage>
        <taxon>Eukaryota</taxon>
        <taxon>Sar</taxon>
        <taxon>Stramenopiles</taxon>
        <taxon>Ochrophyta</taxon>
        <taxon>Bacillariophyta</taxon>
        <taxon>Coscinodiscophyceae</taxon>
        <taxon>Thalassiosirophycidae</taxon>
        <taxon>Stephanodiscales</taxon>
        <taxon>Stephanodiscaceae</taxon>
        <taxon>Cyclotella</taxon>
    </lineage>
</organism>
<name>A0ABD3P542_9STRA</name>
<feature type="region of interest" description="Disordered" evidence="1">
    <location>
        <begin position="435"/>
        <end position="457"/>
    </location>
</feature>
<dbReference type="Gene3D" id="3.30.9.10">
    <property type="entry name" value="D-Amino Acid Oxidase, subunit A, domain 2"/>
    <property type="match status" value="1"/>
</dbReference>
<accession>A0ABD3P542</accession>
<gene>
    <name evidence="3" type="ORF">HJC23_008863</name>
</gene>
<dbReference type="InterPro" id="IPR036188">
    <property type="entry name" value="FAD/NAD-bd_sf"/>
</dbReference>
<sequence length="457" mass="48807">MITHALSPVHTRLASFSSLRAATTTTLQMSAAPPRHIVVIGAGIQGTSVAYQLHKRSASFPPHSSITILESQAVASAASGKGGGFMARSWGNGVTTGLHELGFDMYEELCAELNVQSYRKLPVLSVAPGRPPSNKGNQQSVKERNPSLSDVIPDWLDGSVGRISPLGLGEDTAQVTPKEFVEKMMDRMMNANCSDGGLSFKLVMGTCTGIDYEEGDGSKSITGVRYTANDKEHTLEASDVIVSAGPWSCKAEHWFENSVQLPMEGVKSTSIVWKPPLDHEGKLKSVDATALFCGEDERFGTHLEVYPRPDGTVYICGIGGSDYISTSDLQSSAFLSSCPPKPDRVTAATSAFHAMSNTYAQKGELQTVQACMRPCPPDALPYMGTVPGYSGAYINAGHNCWGIAWAPACGRAMAELVLDGECACLDLNPFDPARFTTSSKRGGRGRKKGSLSVGEQW</sequence>